<evidence type="ECO:0000313" key="8">
    <source>
        <dbReference type="Proteomes" id="UP000184130"/>
    </source>
</evidence>
<keyword evidence="3" id="KW-0408">Iron</keyword>
<dbReference type="EMBL" id="FRBD01000008">
    <property type="protein sequence ID" value="SHK65309.1"/>
    <property type="molecule type" value="Genomic_DNA"/>
</dbReference>
<dbReference type="Proteomes" id="UP000184130">
    <property type="component" value="Unassembled WGS sequence"/>
</dbReference>
<dbReference type="PANTHER" id="PTHR42988:SF2">
    <property type="entry name" value="CYCLIC NUCLEOTIDE PHOSPHODIESTERASE CBUA0032-RELATED"/>
    <property type="match status" value="1"/>
</dbReference>
<dbReference type="GO" id="GO:0016787">
    <property type="term" value="F:hydrolase activity"/>
    <property type="evidence" value="ECO:0007669"/>
    <property type="project" value="UniProtKB-KW"/>
</dbReference>
<evidence type="ECO:0000256" key="2">
    <source>
        <dbReference type="ARBA" id="ARBA00022801"/>
    </source>
</evidence>
<gene>
    <name evidence="7" type="ORF">SAMN05216463_10883</name>
</gene>
<protein>
    <submittedName>
        <fullName evidence="7">Calcineurin-like phosphoesterase</fullName>
    </submittedName>
</protein>
<evidence type="ECO:0000256" key="4">
    <source>
        <dbReference type="ARBA" id="ARBA00025742"/>
    </source>
</evidence>
<accession>A0A1M6U812</accession>
<feature type="signal peptide" evidence="5">
    <location>
        <begin position="1"/>
        <end position="30"/>
    </location>
</feature>
<proteinExistence type="inferred from homology"/>
<evidence type="ECO:0000313" key="7">
    <source>
        <dbReference type="EMBL" id="SHK65309.1"/>
    </source>
</evidence>
<dbReference type="InterPro" id="IPR029052">
    <property type="entry name" value="Metallo-depent_PP-like"/>
</dbReference>
<dbReference type="PROSITE" id="PS51257">
    <property type="entry name" value="PROKAR_LIPOPROTEIN"/>
    <property type="match status" value="1"/>
</dbReference>
<dbReference type="Gene3D" id="3.60.21.10">
    <property type="match status" value="1"/>
</dbReference>
<dbReference type="GO" id="GO:0046872">
    <property type="term" value="F:metal ion binding"/>
    <property type="evidence" value="ECO:0007669"/>
    <property type="project" value="UniProtKB-KW"/>
</dbReference>
<dbReference type="PANTHER" id="PTHR42988">
    <property type="entry name" value="PHOSPHOHYDROLASE"/>
    <property type="match status" value="1"/>
</dbReference>
<dbReference type="SUPFAM" id="SSF56300">
    <property type="entry name" value="Metallo-dependent phosphatases"/>
    <property type="match status" value="1"/>
</dbReference>
<dbReference type="RefSeq" id="WP_081373134.1">
    <property type="nucleotide sequence ID" value="NZ_FRBD01000008.1"/>
</dbReference>
<reference evidence="7 8" key="1">
    <citation type="submission" date="2016-11" db="EMBL/GenBank/DDBJ databases">
        <authorList>
            <person name="Jaros S."/>
            <person name="Januszkiewicz K."/>
            <person name="Wedrychowicz H."/>
        </authorList>
    </citation>
    <scope>NUCLEOTIDE SEQUENCE [LARGE SCALE GENOMIC DNA]</scope>
    <source>
        <strain evidence="7 8">KHT3</strain>
    </source>
</reference>
<sequence length="271" mass="29871">MTKNFFSRFTRNMLAVLVCGVAVTSCTFVADNAVNNNDDDAQEQTERTIWVLSDIHAMAPDLLNDQYQADDATKDPKLMLYSTEILDKLVGDALSAKPDMMLITGDLTELGDQKSHELVANTLGQLVSEGIKVVVIPGNHDVDNADGSTTPQKFAELYKDCGFNMAYAKDQASLSYACEPFDGLVLLCVDTSTGTIGDSTMKWMLDETDKAHEQSKQVVVMQHHNVMEHYDGKSSLQKENVLVNYEDVTDKMMKSGIHLVFSGHAHIPDIA</sequence>
<dbReference type="Pfam" id="PF00149">
    <property type="entry name" value="Metallophos"/>
    <property type="match status" value="1"/>
</dbReference>
<organism evidence="7 8">
    <name type="scientific">Xylanibacter ruminicola</name>
    <name type="common">Prevotella ruminicola</name>
    <dbReference type="NCBI Taxonomy" id="839"/>
    <lineage>
        <taxon>Bacteria</taxon>
        <taxon>Pseudomonadati</taxon>
        <taxon>Bacteroidota</taxon>
        <taxon>Bacteroidia</taxon>
        <taxon>Bacteroidales</taxon>
        <taxon>Prevotellaceae</taxon>
        <taxon>Xylanibacter</taxon>
    </lineage>
</organism>
<keyword evidence="2" id="KW-0378">Hydrolase</keyword>
<evidence type="ECO:0000256" key="5">
    <source>
        <dbReference type="SAM" id="SignalP"/>
    </source>
</evidence>
<dbReference type="OrthoDB" id="5695107at2"/>
<dbReference type="InterPro" id="IPR004843">
    <property type="entry name" value="Calcineurin-like_PHP"/>
</dbReference>
<evidence type="ECO:0000256" key="1">
    <source>
        <dbReference type="ARBA" id="ARBA00022723"/>
    </source>
</evidence>
<comment type="similarity">
    <text evidence="4">Belongs to the cyclic nucleotide phosphodiesterase class-III family.</text>
</comment>
<keyword evidence="5" id="KW-0732">Signal</keyword>
<feature type="chain" id="PRO_5012793834" evidence="5">
    <location>
        <begin position="31"/>
        <end position="271"/>
    </location>
</feature>
<dbReference type="AlphaFoldDB" id="A0A1M6U812"/>
<evidence type="ECO:0000259" key="6">
    <source>
        <dbReference type="Pfam" id="PF00149"/>
    </source>
</evidence>
<feature type="domain" description="Calcineurin-like phosphoesterase" evidence="6">
    <location>
        <begin position="48"/>
        <end position="268"/>
    </location>
</feature>
<dbReference type="InterPro" id="IPR050884">
    <property type="entry name" value="CNP_phosphodiesterase-III"/>
</dbReference>
<keyword evidence="1" id="KW-0479">Metal-binding</keyword>
<name>A0A1M6U812_XYLRU</name>
<evidence type="ECO:0000256" key="3">
    <source>
        <dbReference type="ARBA" id="ARBA00023004"/>
    </source>
</evidence>